<keyword evidence="5" id="KW-1185">Reference proteome</keyword>
<feature type="compositionally biased region" description="Low complexity" evidence="2">
    <location>
        <begin position="59"/>
        <end position="69"/>
    </location>
</feature>
<comment type="caution">
    <text evidence="4">The sequence shown here is derived from an EMBL/GenBank/DDBJ whole genome shotgun (WGS) entry which is preliminary data.</text>
</comment>
<feature type="region of interest" description="Disordered" evidence="2">
    <location>
        <begin position="49"/>
        <end position="102"/>
    </location>
</feature>
<dbReference type="InterPro" id="IPR014729">
    <property type="entry name" value="Rossmann-like_a/b/a_fold"/>
</dbReference>
<dbReference type="Proteomes" id="UP001596241">
    <property type="component" value="Unassembled WGS sequence"/>
</dbReference>
<proteinExistence type="inferred from homology"/>
<gene>
    <name evidence="4" type="ORF">ACFP3M_00845</name>
</gene>
<dbReference type="SUPFAM" id="SSF52402">
    <property type="entry name" value="Adenine nucleotide alpha hydrolases-like"/>
    <property type="match status" value="2"/>
</dbReference>
<dbReference type="InterPro" id="IPR006016">
    <property type="entry name" value="UspA"/>
</dbReference>
<comment type="similarity">
    <text evidence="1">Belongs to the universal stress protein A family.</text>
</comment>
<accession>A0ABW1FAA1</accession>
<evidence type="ECO:0000256" key="1">
    <source>
        <dbReference type="ARBA" id="ARBA00008791"/>
    </source>
</evidence>
<protein>
    <submittedName>
        <fullName evidence="4">Universal stress protein</fullName>
    </submittedName>
</protein>
<dbReference type="PANTHER" id="PTHR46268:SF6">
    <property type="entry name" value="UNIVERSAL STRESS PROTEIN UP12"/>
    <property type="match status" value="1"/>
</dbReference>
<dbReference type="InterPro" id="IPR006015">
    <property type="entry name" value="Universal_stress_UspA"/>
</dbReference>
<dbReference type="RefSeq" id="WP_345082023.1">
    <property type="nucleotide sequence ID" value="NZ_BAAAWG010000006.1"/>
</dbReference>
<dbReference type="Pfam" id="PF00582">
    <property type="entry name" value="Usp"/>
    <property type="match status" value="2"/>
</dbReference>
<dbReference type="EMBL" id="JBHSPW010000001">
    <property type="protein sequence ID" value="MFC5891376.1"/>
    <property type="molecule type" value="Genomic_DNA"/>
</dbReference>
<evidence type="ECO:0000313" key="5">
    <source>
        <dbReference type="Proteomes" id="UP001596241"/>
    </source>
</evidence>
<dbReference type="PRINTS" id="PR01438">
    <property type="entry name" value="UNVRSLSTRESS"/>
</dbReference>
<evidence type="ECO:0000256" key="2">
    <source>
        <dbReference type="SAM" id="MobiDB-lite"/>
    </source>
</evidence>
<sequence length="335" mass="35657">MTGATAAAGTVTVGLDGSPESLAAVLWAAEEAEARGARLRLVHAWAMLAPEPPEPPEQPDAGAAAGAEPRTAEPPGPESRRPAGASRRRIRPGWKARAAEQNHWSHRIVEQARAAVQTRHPDLPVDEELIPGDPLEALFGAADRSDLLVLGSRNLGPVARYVLGDIALKLVTRVNVPTVLVRARPGAAADGRSGDDVVVGVSLHEPCVAMMDFAFATAARRGVTLRAVHGRHLPAHAYNRGGGVEPYVVEQTAQDARKELAEALRPWRSRYPAVQVVARVDLESPAQALLEEAGRAGLLVVGRRHRRPRIPSRIGHLGQAALHHAPCPVAVVPHE</sequence>
<organism evidence="4 5">
    <name type="scientific">Streptomyces ramulosus</name>
    <dbReference type="NCBI Taxonomy" id="47762"/>
    <lineage>
        <taxon>Bacteria</taxon>
        <taxon>Bacillati</taxon>
        <taxon>Actinomycetota</taxon>
        <taxon>Actinomycetes</taxon>
        <taxon>Kitasatosporales</taxon>
        <taxon>Streptomycetaceae</taxon>
        <taxon>Streptomyces</taxon>
    </lineage>
</organism>
<reference evidence="5" key="1">
    <citation type="journal article" date="2019" name="Int. J. Syst. Evol. Microbiol.">
        <title>The Global Catalogue of Microorganisms (GCM) 10K type strain sequencing project: providing services to taxonomists for standard genome sequencing and annotation.</title>
        <authorList>
            <consortium name="The Broad Institute Genomics Platform"/>
            <consortium name="The Broad Institute Genome Sequencing Center for Infectious Disease"/>
            <person name="Wu L."/>
            <person name="Ma J."/>
        </authorList>
    </citation>
    <scope>NUCLEOTIDE SEQUENCE [LARGE SCALE GENOMIC DNA]</scope>
    <source>
        <strain evidence="5">CGMCC 1.15809</strain>
    </source>
</reference>
<dbReference type="Gene3D" id="3.40.50.620">
    <property type="entry name" value="HUPs"/>
    <property type="match status" value="2"/>
</dbReference>
<evidence type="ECO:0000313" key="4">
    <source>
        <dbReference type="EMBL" id="MFC5891376.1"/>
    </source>
</evidence>
<dbReference type="PANTHER" id="PTHR46268">
    <property type="entry name" value="STRESS RESPONSE PROTEIN NHAX"/>
    <property type="match status" value="1"/>
</dbReference>
<evidence type="ECO:0000259" key="3">
    <source>
        <dbReference type="Pfam" id="PF00582"/>
    </source>
</evidence>
<name>A0ABW1FAA1_9ACTN</name>
<feature type="domain" description="UspA" evidence="3">
    <location>
        <begin position="10"/>
        <end position="182"/>
    </location>
</feature>
<feature type="domain" description="UspA" evidence="3">
    <location>
        <begin position="197"/>
        <end position="333"/>
    </location>
</feature>